<keyword evidence="2 7" id="KW-0808">Transferase</keyword>
<evidence type="ECO:0000256" key="4">
    <source>
        <dbReference type="ARBA" id="ARBA00022989"/>
    </source>
</evidence>
<dbReference type="GO" id="GO:0006612">
    <property type="term" value="P:protein targeting to membrane"/>
    <property type="evidence" value="ECO:0000318"/>
    <property type="project" value="GO_Central"/>
</dbReference>
<dbReference type="eggNOG" id="KOG1311">
    <property type="taxonomic scope" value="Eukaryota"/>
</dbReference>
<feature type="transmembrane region" description="Helical" evidence="7">
    <location>
        <begin position="48"/>
        <end position="65"/>
    </location>
</feature>
<dbReference type="PROSITE" id="PS50216">
    <property type="entry name" value="DHHC"/>
    <property type="match status" value="1"/>
</dbReference>
<keyword evidence="4 7" id="KW-1133">Transmembrane helix</keyword>
<comment type="domain">
    <text evidence="7">The DHHC domain is required for palmitoyltransferase activity.</text>
</comment>
<evidence type="ECO:0000313" key="10">
    <source>
        <dbReference type="Proteomes" id="UP000009022"/>
    </source>
</evidence>
<dbReference type="KEGG" id="tad:TRIADDRAFT_64231"/>
<evidence type="ECO:0000313" key="9">
    <source>
        <dbReference type="EMBL" id="EDV21684.1"/>
    </source>
</evidence>
<dbReference type="EC" id="2.3.1.225" evidence="7"/>
<comment type="subcellular location">
    <subcellularLocation>
        <location evidence="1">Membrane</location>
        <topology evidence="1">Multi-pass membrane protein</topology>
    </subcellularLocation>
</comment>
<dbReference type="CTD" id="6757183"/>
<comment type="similarity">
    <text evidence="7">Belongs to the DHHC palmitoyltransferase family.</text>
</comment>
<evidence type="ECO:0000256" key="1">
    <source>
        <dbReference type="ARBA" id="ARBA00004141"/>
    </source>
</evidence>
<evidence type="ECO:0000259" key="8">
    <source>
        <dbReference type="Pfam" id="PF01529"/>
    </source>
</evidence>
<dbReference type="OrthoDB" id="331948at2759"/>
<dbReference type="RefSeq" id="XP_002115832.1">
    <property type="nucleotide sequence ID" value="XM_002115796.1"/>
</dbReference>
<dbReference type="STRING" id="10228.B3S6U9"/>
<evidence type="ECO:0000256" key="5">
    <source>
        <dbReference type="ARBA" id="ARBA00023136"/>
    </source>
</evidence>
<keyword evidence="10" id="KW-1185">Reference proteome</keyword>
<dbReference type="GO" id="GO:0016020">
    <property type="term" value="C:membrane"/>
    <property type="evidence" value="ECO:0007669"/>
    <property type="project" value="UniProtKB-SubCell"/>
</dbReference>
<keyword evidence="3 7" id="KW-0812">Transmembrane</keyword>
<feature type="transmembrane region" description="Helical" evidence="7">
    <location>
        <begin position="137"/>
        <end position="162"/>
    </location>
</feature>
<sequence>MRTKSKRWFINDSCGICCVVFTYLLIFFAECVVLFVTLLPESSTSSTVHAIIYNVLIILAVAAHYKTMVTDPGAVPIGNATPEALRNLRDNGSFRDMVVVKCVKCECIKPERAHHCRKMDHHCPWVNNCVGEYNQKYFVLFTMYICLSSIYSIFLGIRHFIICHSIEARNCKPFSLPATIVFVVALLFEGLLFGLFTLIMWSSQMYAIANDETGIEALKSNKDGVQKKAWLMNFKEVFGGSFSLLWFSPFNSVHYRGKEDAMHYIV</sequence>
<accession>B3S6U9</accession>
<dbReference type="FunCoup" id="B3S6U9">
    <property type="interactions" value="1910"/>
</dbReference>
<dbReference type="GeneID" id="6757183"/>
<dbReference type="HOGENOM" id="CLU_048061_1_0_1"/>
<organism evidence="9 10">
    <name type="scientific">Trichoplax adhaerens</name>
    <name type="common">Trichoplax reptans</name>
    <dbReference type="NCBI Taxonomy" id="10228"/>
    <lineage>
        <taxon>Eukaryota</taxon>
        <taxon>Metazoa</taxon>
        <taxon>Placozoa</taxon>
        <taxon>Uniplacotomia</taxon>
        <taxon>Trichoplacea</taxon>
        <taxon>Trichoplacidae</taxon>
        <taxon>Trichoplax</taxon>
    </lineage>
</organism>
<dbReference type="GO" id="GO:0005783">
    <property type="term" value="C:endoplasmic reticulum"/>
    <property type="evidence" value="ECO:0000318"/>
    <property type="project" value="GO_Central"/>
</dbReference>
<gene>
    <name evidence="9" type="ORF">TRIADDRAFT_64231</name>
</gene>
<evidence type="ECO:0000256" key="7">
    <source>
        <dbReference type="RuleBase" id="RU079119"/>
    </source>
</evidence>
<keyword evidence="5 7" id="KW-0472">Membrane</keyword>
<evidence type="ECO:0000256" key="2">
    <source>
        <dbReference type="ARBA" id="ARBA00022679"/>
    </source>
</evidence>
<keyword evidence="6 7" id="KW-0012">Acyltransferase</keyword>
<dbReference type="AlphaFoldDB" id="B3S6U9"/>
<proteinExistence type="inferred from homology"/>
<dbReference type="EMBL" id="DS985252">
    <property type="protein sequence ID" value="EDV21684.1"/>
    <property type="molecule type" value="Genomic_DNA"/>
</dbReference>
<dbReference type="GO" id="GO:0019706">
    <property type="term" value="F:protein-cysteine S-palmitoyltransferase activity"/>
    <property type="evidence" value="ECO:0000318"/>
    <property type="project" value="GO_Central"/>
</dbReference>
<name>B3S6U9_TRIAD</name>
<evidence type="ECO:0000256" key="3">
    <source>
        <dbReference type="ARBA" id="ARBA00022692"/>
    </source>
</evidence>
<dbReference type="Proteomes" id="UP000009022">
    <property type="component" value="Unassembled WGS sequence"/>
</dbReference>
<feature type="domain" description="Palmitoyltransferase DHHC" evidence="8">
    <location>
        <begin position="101"/>
        <end position="220"/>
    </location>
</feature>
<evidence type="ECO:0000256" key="6">
    <source>
        <dbReference type="ARBA" id="ARBA00023315"/>
    </source>
</evidence>
<dbReference type="InterPro" id="IPR039859">
    <property type="entry name" value="PFA4/ZDH16/20/ERF2-like"/>
</dbReference>
<reference evidence="9 10" key="1">
    <citation type="journal article" date="2008" name="Nature">
        <title>The Trichoplax genome and the nature of placozoans.</title>
        <authorList>
            <person name="Srivastava M."/>
            <person name="Begovic E."/>
            <person name="Chapman J."/>
            <person name="Putnam N.H."/>
            <person name="Hellsten U."/>
            <person name="Kawashima T."/>
            <person name="Kuo A."/>
            <person name="Mitros T."/>
            <person name="Salamov A."/>
            <person name="Carpenter M.L."/>
            <person name="Signorovitch A.Y."/>
            <person name="Moreno M.A."/>
            <person name="Kamm K."/>
            <person name="Grimwood J."/>
            <person name="Schmutz J."/>
            <person name="Shapiro H."/>
            <person name="Grigoriev I.V."/>
            <person name="Buss L.W."/>
            <person name="Schierwater B."/>
            <person name="Dellaporta S.L."/>
            <person name="Rokhsar D.S."/>
        </authorList>
    </citation>
    <scope>NUCLEOTIDE SEQUENCE [LARGE SCALE GENOMIC DNA]</scope>
    <source>
        <strain evidence="9 10">Grell-BS-1999</strain>
    </source>
</reference>
<dbReference type="OMA" id="VCVVMTW"/>
<dbReference type="Pfam" id="PF01529">
    <property type="entry name" value="DHHC"/>
    <property type="match status" value="1"/>
</dbReference>
<dbReference type="PhylomeDB" id="B3S6U9"/>
<feature type="transmembrane region" description="Helical" evidence="7">
    <location>
        <begin position="174"/>
        <end position="201"/>
    </location>
</feature>
<dbReference type="InterPro" id="IPR001594">
    <property type="entry name" value="Palmitoyltrfase_DHHC"/>
</dbReference>
<dbReference type="InParanoid" id="B3S6U9"/>
<feature type="transmembrane region" description="Helical" evidence="7">
    <location>
        <begin position="12"/>
        <end position="36"/>
    </location>
</feature>
<dbReference type="GO" id="GO:0005794">
    <property type="term" value="C:Golgi apparatus"/>
    <property type="evidence" value="ECO:0000318"/>
    <property type="project" value="GO_Central"/>
</dbReference>
<protein>
    <recommendedName>
        <fullName evidence="7">Palmitoyltransferase</fullName>
        <ecNumber evidence="7">2.3.1.225</ecNumber>
    </recommendedName>
</protein>
<dbReference type="PANTHER" id="PTHR12246">
    <property type="entry name" value="PALMITOYLTRANSFERASE ZDHHC16"/>
    <property type="match status" value="1"/>
</dbReference>
<comment type="catalytic activity">
    <reaction evidence="7">
        <text>L-cysteinyl-[protein] + hexadecanoyl-CoA = S-hexadecanoyl-L-cysteinyl-[protein] + CoA</text>
        <dbReference type="Rhea" id="RHEA:36683"/>
        <dbReference type="Rhea" id="RHEA-COMP:10131"/>
        <dbReference type="Rhea" id="RHEA-COMP:11032"/>
        <dbReference type="ChEBI" id="CHEBI:29950"/>
        <dbReference type="ChEBI" id="CHEBI:57287"/>
        <dbReference type="ChEBI" id="CHEBI:57379"/>
        <dbReference type="ChEBI" id="CHEBI:74151"/>
        <dbReference type="EC" id="2.3.1.225"/>
    </reaction>
</comment>